<feature type="compositionally biased region" description="Basic and acidic residues" evidence="8">
    <location>
        <begin position="616"/>
        <end position="628"/>
    </location>
</feature>
<comment type="similarity">
    <text evidence="2">Belongs to the peptidase A22B family.</text>
</comment>
<dbReference type="PANTHER" id="PTHR12174:SF23">
    <property type="entry name" value="MINOR HISTOCOMPATIBILITY ANTIGEN H13"/>
    <property type="match status" value="1"/>
</dbReference>
<dbReference type="GO" id="GO:0042500">
    <property type="term" value="F:aspartic endopeptidase activity, intramembrane cleaving"/>
    <property type="evidence" value="ECO:0007669"/>
    <property type="project" value="InterPro"/>
</dbReference>
<feature type="transmembrane region" description="Helical" evidence="9">
    <location>
        <begin position="308"/>
        <end position="328"/>
    </location>
</feature>
<gene>
    <name evidence="10" type="ORF">C1H76_6518</name>
</gene>
<dbReference type="GO" id="GO:0006465">
    <property type="term" value="P:signal peptide processing"/>
    <property type="evidence" value="ECO:0007669"/>
    <property type="project" value="TreeGrafter"/>
</dbReference>
<evidence type="ECO:0000256" key="8">
    <source>
        <dbReference type="SAM" id="MobiDB-lite"/>
    </source>
</evidence>
<dbReference type="GO" id="GO:0033619">
    <property type="term" value="P:membrane protein proteolysis"/>
    <property type="evidence" value="ECO:0007669"/>
    <property type="project" value="TreeGrafter"/>
</dbReference>
<feature type="transmembrane region" description="Helical" evidence="9">
    <location>
        <begin position="12"/>
        <end position="31"/>
    </location>
</feature>
<dbReference type="Pfam" id="PF04258">
    <property type="entry name" value="Peptidase_A22B"/>
    <property type="match status" value="1"/>
</dbReference>
<keyword evidence="4" id="KW-0378">Hydrolase</keyword>
<keyword evidence="5" id="KW-0256">Endoplasmic reticulum</keyword>
<evidence type="ECO:0000256" key="5">
    <source>
        <dbReference type="ARBA" id="ARBA00022824"/>
    </source>
</evidence>
<evidence type="ECO:0000256" key="6">
    <source>
        <dbReference type="ARBA" id="ARBA00022989"/>
    </source>
</evidence>
<feature type="transmembrane region" description="Helical" evidence="9">
    <location>
        <begin position="348"/>
        <end position="367"/>
    </location>
</feature>
<name>A0A4U7B035_9PEZI</name>
<keyword evidence="10" id="KW-0645">Protease</keyword>
<dbReference type="GO" id="GO:0098554">
    <property type="term" value="C:cytoplasmic side of endoplasmic reticulum membrane"/>
    <property type="evidence" value="ECO:0007669"/>
    <property type="project" value="TreeGrafter"/>
</dbReference>
<feature type="transmembrane region" description="Helical" evidence="9">
    <location>
        <begin position="118"/>
        <end position="137"/>
    </location>
</feature>
<protein>
    <submittedName>
        <fullName evidence="10">Intramembrane protease-like protein</fullName>
    </submittedName>
</protein>
<feature type="compositionally biased region" description="Low complexity" evidence="8">
    <location>
        <begin position="38"/>
        <end position="50"/>
    </location>
</feature>
<dbReference type="GO" id="GO:0098553">
    <property type="term" value="C:lumenal side of endoplasmic reticulum membrane"/>
    <property type="evidence" value="ECO:0007669"/>
    <property type="project" value="TreeGrafter"/>
</dbReference>
<evidence type="ECO:0000256" key="2">
    <source>
        <dbReference type="ARBA" id="ARBA00006859"/>
    </source>
</evidence>
<feature type="compositionally biased region" description="Basic residues" evidence="8">
    <location>
        <begin position="51"/>
        <end position="60"/>
    </location>
</feature>
<evidence type="ECO:0000256" key="9">
    <source>
        <dbReference type="SAM" id="Phobius"/>
    </source>
</evidence>
<evidence type="ECO:0000313" key="11">
    <source>
        <dbReference type="Proteomes" id="UP000308133"/>
    </source>
</evidence>
<keyword evidence="3 9" id="KW-0812">Transmembrane</keyword>
<feature type="transmembrane region" description="Helical" evidence="9">
    <location>
        <begin position="246"/>
        <end position="268"/>
    </location>
</feature>
<sequence>MDYLPPSLRAAAPYLPMSIHLIVSALIPIYTGSHASLTRPSSAAKPASRTSKSKKSKKSKKSMDASDSEADLDDSEDEEDSVITKMEGMSPLDAILFPLLAGCTLAGLYMLIKYMGPVLLNKLLAVYFGGMGFFSVARMINDIMAVAQSFVFPRYYQNGILWKVDQRKRVTYPIGCKPGMDDDQIEDCMQLRHGNPLPGPLSYGQYRPATKDLLWRLRGLLNSKYIVRFHVRGITSVKAAVTLRSIIASGLATLILLYANFVSTPWYLTNLQGFAFSYTALQLLSPTTFGTGSLVLVALFFYDIYFVFYTPLMVGVATNLDVPIKLLFPRPEEEGRKPGLAMLGLGDIVLPGIMIGLALRFDLYLYYLRKQKTVRSEDSGKTEIIKPKYVSVTGKWGEYTWAGWPENVPLTLAPTIGKSNFSNSKTRIADILPRYKKTYFNASIIGYVIGMSVTLIIMHVFKHAQPALLYLVPGVLGAIWSTAFVRGEIKEMWEYTEMIEDDEDDDKDKGKAKSSSSEKDSDDKSATAEDKKDQTGNWFSNFFASSMFGADKSERNAKRLEDSIKRSVQTDDDGKDKLKASGSKEEQDKGLFGFSITPAPKDRRAKRSVSPALGSAEEKVESAQETTRRRSARLARTSSGSEGSDDAVLINKADAASFIDEGTSGRKRRGK</sequence>
<dbReference type="InterPro" id="IPR006639">
    <property type="entry name" value="Preselin/SPP"/>
</dbReference>
<keyword evidence="6 9" id="KW-1133">Transmembrane helix</keyword>
<accession>A0A4U7B035</accession>
<evidence type="ECO:0000313" key="10">
    <source>
        <dbReference type="EMBL" id="TKX21444.1"/>
    </source>
</evidence>
<dbReference type="SMART" id="SM00730">
    <property type="entry name" value="PSN"/>
    <property type="match status" value="1"/>
</dbReference>
<evidence type="ECO:0000256" key="4">
    <source>
        <dbReference type="ARBA" id="ARBA00022801"/>
    </source>
</evidence>
<feature type="transmembrane region" description="Helical" evidence="9">
    <location>
        <begin position="467"/>
        <end position="485"/>
    </location>
</feature>
<reference evidence="10 11" key="1">
    <citation type="submission" date="2018-02" db="EMBL/GenBank/DDBJ databases">
        <title>Draft genome sequences of Elsinoe sp., causing black scab on jojoba.</title>
        <authorList>
            <person name="Stodart B."/>
            <person name="Jeffress S."/>
            <person name="Ash G."/>
            <person name="Arun Chinnappa K."/>
        </authorList>
    </citation>
    <scope>NUCLEOTIDE SEQUENCE [LARGE SCALE GENOMIC DNA]</scope>
    <source>
        <strain evidence="10 11">Hillstone_2</strain>
    </source>
</reference>
<dbReference type="PANTHER" id="PTHR12174">
    <property type="entry name" value="SIGNAL PEPTIDE PEPTIDASE"/>
    <property type="match status" value="1"/>
</dbReference>
<comment type="subcellular location">
    <subcellularLocation>
        <location evidence="1">Endoplasmic reticulum membrane</location>
        <topology evidence="1">Multi-pass membrane protein</topology>
    </subcellularLocation>
</comment>
<feature type="transmembrane region" description="Helical" evidence="9">
    <location>
        <begin position="439"/>
        <end position="461"/>
    </location>
</feature>
<feature type="compositionally biased region" description="Basic and acidic residues" evidence="8">
    <location>
        <begin position="561"/>
        <end position="589"/>
    </location>
</feature>
<keyword evidence="7 9" id="KW-0472">Membrane</keyword>
<feature type="transmembrane region" description="Helical" evidence="9">
    <location>
        <begin position="280"/>
        <end position="301"/>
    </location>
</feature>
<feature type="transmembrane region" description="Helical" evidence="9">
    <location>
        <begin position="94"/>
        <end position="112"/>
    </location>
</feature>
<feature type="region of interest" description="Disordered" evidence="8">
    <location>
        <begin position="501"/>
        <end position="532"/>
    </location>
</feature>
<evidence type="ECO:0000256" key="1">
    <source>
        <dbReference type="ARBA" id="ARBA00004477"/>
    </source>
</evidence>
<dbReference type="AlphaFoldDB" id="A0A4U7B035"/>
<feature type="region of interest" description="Disordered" evidence="8">
    <location>
        <begin position="36"/>
        <end position="81"/>
    </location>
</feature>
<comment type="caution">
    <text evidence="10">The sequence shown here is derived from an EMBL/GenBank/DDBJ whole genome shotgun (WGS) entry which is preliminary data.</text>
</comment>
<evidence type="ECO:0000256" key="3">
    <source>
        <dbReference type="ARBA" id="ARBA00022692"/>
    </source>
</evidence>
<dbReference type="InterPro" id="IPR007369">
    <property type="entry name" value="Peptidase_A22B_SPP"/>
</dbReference>
<organism evidence="10 11">
    <name type="scientific">Elsinoe australis</name>
    <dbReference type="NCBI Taxonomy" id="40998"/>
    <lineage>
        <taxon>Eukaryota</taxon>
        <taxon>Fungi</taxon>
        <taxon>Dikarya</taxon>
        <taxon>Ascomycota</taxon>
        <taxon>Pezizomycotina</taxon>
        <taxon>Dothideomycetes</taxon>
        <taxon>Dothideomycetidae</taxon>
        <taxon>Myriangiales</taxon>
        <taxon>Elsinoaceae</taxon>
        <taxon>Elsinoe</taxon>
    </lineage>
</organism>
<proteinExistence type="inferred from homology"/>
<dbReference type="Proteomes" id="UP000308133">
    <property type="component" value="Unassembled WGS sequence"/>
</dbReference>
<dbReference type="EMBL" id="PTQR01000081">
    <property type="protein sequence ID" value="TKX21444.1"/>
    <property type="molecule type" value="Genomic_DNA"/>
</dbReference>
<feature type="region of interest" description="Disordered" evidence="8">
    <location>
        <begin position="561"/>
        <end position="671"/>
    </location>
</feature>
<feature type="compositionally biased region" description="Basic and acidic residues" evidence="8">
    <location>
        <begin position="507"/>
        <end position="532"/>
    </location>
</feature>
<feature type="compositionally biased region" description="Acidic residues" evidence="8">
    <location>
        <begin position="66"/>
        <end position="81"/>
    </location>
</feature>
<evidence type="ECO:0000256" key="7">
    <source>
        <dbReference type="ARBA" id="ARBA00023136"/>
    </source>
</evidence>